<keyword evidence="2" id="KW-1185">Reference proteome</keyword>
<gene>
    <name evidence="1" type="ORF">BV25DRAFT_1738357</name>
</gene>
<comment type="caution">
    <text evidence="1">The sequence shown here is derived from an EMBL/GenBank/DDBJ whole genome shotgun (WGS) entry which is preliminary data.</text>
</comment>
<reference evidence="1" key="2">
    <citation type="journal article" date="2022" name="New Phytol.">
        <title>Evolutionary transition to the ectomycorrhizal habit in the genomes of a hyperdiverse lineage of mushroom-forming fungi.</title>
        <authorList>
            <person name="Looney B."/>
            <person name="Miyauchi S."/>
            <person name="Morin E."/>
            <person name="Drula E."/>
            <person name="Courty P.E."/>
            <person name="Kohler A."/>
            <person name="Kuo A."/>
            <person name="LaButti K."/>
            <person name="Pangilinan J."/>
            <person name="Lipzen A."/>
            <person name="Riley R."/>
            <person name="Andreopoulos W."/>
            <person name="He G."/>
            <person name="Johnson J."/>
            <person name="Nolan M."/>
            <person name="Tritt A."/>
            <person name="Barry K.W."/>
            <person name="Grigoriev I.V."/>
            <person name="Nagy L.G."/>
            <person name="Hibbett D."/>
            <person name="Henrissat B."/>
            <person name="Matheny P.B."/>
            <person name="Labbe J."/>
            <person name="Martin F.M."/>
        </authorList>
    </citation>
    <scope>NUCLEOTIDE SEQUENCE</scope>
    <source>
        <strain evidence="1">HHB10654</strain>
    </source>
</reference>
<dbReference type="Proteomes" id="UP000814140">
    <property type="component" value="Unassembled WGS sequence"/>
</dbReference>
<protein>
    <submittedName>
        <fullName evidence="1">Uncharacterized protein</fullName>
    </submittedName>
</protein>
<reference evidence="1" key="1">
    <citation type="submission" date="2021-03" db="EMBL/GenBank/DDBJ databases">
        <authorList>
            <consortium name="DOE Joint Genome Institute"/>
            <person name="Ahrendt S."/>
            <person name="Looney B.P."/>
            <person name="Miyauchi S."/>
            <person name="Morin E."/>
            <person name="Drula E."/>
            <person name="Courty P.E."/>
            <person name="Chicoki N."/>
            <person name="Fauchery L."/>
            <person name="Kohler A."/>
            <person name="Kuo A."/>
            <person name="Labutti K."/>
            <person name="Pangilinan J."/>
            <person name="Lipzen A."/>
            <person name="Riley R."/>
            <person name="Andreopoulos W."/>
            <person name="He G."/>
            <person name="Johnson J."/>
            <person name="Barry K.W."/>
            <person name="Grigoriev I.V."/>
            <person name="Nagy L."/>
            <person name="Hibbett D."/>
            <person name="Henrissat B."/>
            <person name="Matheny P.B."/>
            <person name="Labbe J."/>
            <person name="Martin F."/>
        </authorList>
    </citation>
    <scope>NUCLEOTIDE SEQUENCE</scope>
    <source>
        <strain evidence="1">HHB10654</strain>
    </source>
</reference>
<accession>A0ACB8SGY4</accession>
<evidence type="ECO:0000313" key="1">
    <source>
        <dbReference type="EMBL" id="KAI0055634.1"/>
    </source>
</evidence>
<proteinExistence type="predicted"/>
<dbReference type="EMBL" id="MU277285">
    <property type="protein sequence ID" value="KAI0055634.1"/>
    <property type="molecule type" value="Genomic_DNA"/>
</dbReference>
<organism evidence="1 2">
    <name type="scientific">Artomyces pyxidatus</name>
    <dbReference type="NCBI Taxonomy" id="48021"/>
    <lineage>
        <taxon>Eukaryota</taxon>
        <taxon>Fungi</taxon>
        <taxon>Dikarya</taxon>
        <taxon>Basidiomycota</taxon>
        <taxon>Agaricomycotina</taxon>
        <taxon>Agaricomycetes</taxon>
        <taxon>Russulales</taxon>
        <taxon>Auriscalpiaceae</taxon>
        <taxon>Artomyces</taxon>
    </lineage>
</organism>
<sequence>MGGHIEVEEAARSSRRNIKNVGRGYHKQSLEAIQSCRMLARHSPQGESTQNDALLHLYDLLDCAIDAAVKAGKFESEKATTAFQTFEVEALKYVDKYHTTKEQTIIIPDFHGEMEKAKHEDAASLKLCNRIVQRLGSNPASAFSADNIIQFQFVVLKAPHVRVPDNIICPIKLDPVAKNSEVLWNLRCRGACSLKQNPHFYNHSNLPAEPSSYGPKFIRDPATDFRASKGSGTPTFYVLTDRNSRIFVKYEIDKRSRTFGNIYRPDSTVILKDQNGILEAADTVIKSASPSTPSPTQSSSRRPQARETGIAAWRESLNRALDADTQDWILHPSEPPVNYRHTRVLSLPPPPTSPPRPLPKPAKTPTPIANRPSSRPLPATPPLRPDTPAEPDAHTPLRRPSLAPLQGLQSSTAAPYQSGSTFGSYTAVDPSVTSAGTFYTSSGTLGAFSSASSSFPQPNSAPPVEKKSWIRRHIIEPVKSFARGAKH</sequence>
<evidence type="ECO:0000313" key="2">
    <source>
        <dbReference type="Proteomes" id="UP000814140"/>
    </source>
</evidence>
<name>A0ACB8SGY4_9AGAM</name>